<evidence type="ECO:0000313" key="2">
    <source>
        <dbReference type="EMBL" id="TCK69945.1"/>
    </source>
</evidence>
<organism evidence="2 3">
    <name type="scientific">Lonepinella koalarum</name>
    <dbReference type="NCBI Taxonomy" id="53417"/>
    <lineage>
        <taxon>Bacteria</taxon>
        <taxon>Pseudomonadati</taxon>
        <taxon>Pseudomonadota</taxon>
        <taxon>Gammaproteobacteria</taxon>
        <taxon>Pasteurellales</taxon>
        <taxon>Pasteurellaceae</taxon>
        <taxon>Lonepinella</taxon>
    </lineage>
</organism>
<dbReference type="InterPro" id="IPR010982">
    <property type="entry name" value="Lambda_DNA-bd_dom_sf"/>
</dbReference>
<gene>
    <name evidence="2" type="ORF">EV692_1166</name>
</gene>
<dbReference type="SUPFAM" id="SSF47413">
    <property type="entry name" value="lambda repressor-like DNA-binding domains"/>
    <property type="match status" value="1"/>
</dbReference>
<dbReference type="EMBL" id="SMGJ01000003">
    <property type="protein sequence ID" value="TCK69945.1"/>
    <property type="molecule type" value="Genomic_DNA"/>
</dbReference>
<evidence type="ECO:0000313" key="3">
    <source>
        <dbReference type="Proteomes" id="UP000295496"/>
    </source>
</evidence>
<dbReference type="GO" id="GO:0003677">
    <property type="term" value="F:DNA binding"/>
    <property type="evidence" value="ECO:0007669"/>
    <property type="project" value="InterPro"/>
</dbReference>
<dbReference type="Proteomes" id="UP000295496">
    <property type="component" value="Unassembled WGS sequence"/>
</dbReference>
<proteinExistence type="predicted"/>
<name>A0A4R1KX61_9PAST</name>
<keyword evidence="3" id="KW-1185">Reference proteome</keyword>
<dbReference type="Gene3D" id="1.10.260.40">
    <property type="entry name" value="lambda repressor-like DNA-binding domains"/>
    <property type="match status" value="1"/>
</dbReference>
<feature type="domain" description="HTH cro/C1-type" evidence="1">
    <location>
        <begin position="40"/>
        <end position="74"/>
    </location>
</feature>
<sequence length="138" mass="16115">MNENEKFTQKLTALLIEKGYEPKPSVLEREFNLRYYGTPLTQQAVGKWLKGKSIPHSDKLCTLAEWLGVELTNLVSEERAYQAQKAKKKKENKANLSQAISNYYDEDYLFRLFLNLPQEQKKAVREVIMAMHKAYRAK</sequence>
<dbReference type="RefSeq" id="WP_132301455.1">
    <property type="nucleotide sequence ID" value="NZ_CP170642.1"/>
</dbReference>
<comment type="caution">
    <text evidence="2">The sequence shown here is derived from an EMBL/GenBank/DDBJ whole genome shotgun (WGS) entry which is preliminary data.</text>
</comment>
<reference evidence="2 3" key="1">
    <citation type="submission" date="2019-03" db="EMBL/GenBank/DDBJ databases">
        <title>Genomic Encyclopedia of Type Strains, Phase IV (KMG-IV): sequencing the most valuable type-strain genomes for metagenomic binning, comparative biology and taxonomic classification.</title>
        <authorList>
            <person name="Goeker M."/>
        </authorList>
    </citation>
    <scope>NUCLEOTIDE SEQUENCE [LARGE SCALE GENOMIC DNA]</scope>
    <source>
        <strain evidence="2 3">DSM 10053</strain>
    </source>
</reference>
<dbReference type="PROSITE" id="PS50943">
    <property type="entry name" value="HTH_CROC1"/>
    <property type="match status" value="1"/>
</dbReference>
<dbReference type="AlphaFoldDB" id="A0A4R1KX61"/>
<dbReference type="InterPro" id="IPR001387">
    <property type="entry name" value="Cro/C1-type_HTH"/>
</dbReference>
<accession>A0A4R1KX61</accession>
<protein>
    <recommendedName>
        <fullName evidence="1">HTH cro/C1-type domain-containing protein</fullName>
    </recommendedName>
</protein>
<evidence type="ECO:0000259" key="1">
    <source>
        <dbReference type="PROSITE" id="PS50943"/>
    </source>
</evidence>